<dbReference type="InterPro" id="IPR000600">
    <property type="entry name" value="ROK"/>
</dbReference>
<dbReference type="PANTHER" id="PTHR18964">
    <property type="entry name" value="ROK (REPRESSOR, ORF, KINASE) FAMILY"/>
    <property type="match status" value="1"/>
</dbReference>
<dbReference type="SUPFAM" id="SSF53067">
    <property type="entry name" value="Actin-like ATPase domain"/>
    <property type="match status" value="1"/>
</dbReference>
<proteinExistence type="inferred from homology"/>
<evidence type="ECO:0000313" key="3">
    <source>
        <dbReference type="Proteomes" id="UP000229757"/>
    </source>
</evidence>
<dbReference type="CDD" id="cd00090">
    <property type="entry name" value="HTH_ARSR"/>
    <property type="match status" value="1"/>
</dbReference>
<keyword evidence="3" id="KW-1185">Reference proteome</keyword>
<dbReference type="RefSeq" id="WP_100255961.1">
    <property type="nucleotide sequence ID" value="NZ_CP011797.1"/>
</dbReference>
<dbReference type="InterPro" id="IPR011991">
    <property type="entry name" value="ArsR-like_HTH"/>
</dbReference>
<name>A0A2K8KKU4_9GAMM</name>
<dbReference type="GO" id="GO:0006355">
    <property type="term" value="P:regulation of DNA-templated transcription"/>
    <property type="evidence" value="ECO:0007669"/>
    <property type="project" value="UniProtKB-ARBA"/>
</dbReference>
<dbReference type="Gene3D" id="3.30.420.40">
    <property type="match status" value="2"/>
</dbReference>
<dbReference type="OrthoDB" id="8595273at2"/>
<dbReference type="PANTHER" id="PTHR18964:SF149">
    <property type="entry name" value="BIFUNCTIONAL UDP-N-ACETYLGLUCOSAMINE 2-EPIMERASE_N-ACETYLMANNOSAMINE KINASE"/>
    <property type="match status" value="1"/>
</dbReference>
<protein>
    <submittedName>
        <fullName evidence="2">Transcriptional regulator FrcR for fructose utilization, ROK family</fullName>
    </submittedName>
</protein>
<dbReference type="Gene3D" id="1.10.10.10">
    <property type="entry name" value="Winged helix-like DNA-binding domain superfamily/Winged helix DNA-binding domain"/>
    <property type="match status" value="1"/>
</dbReference>
<dbReference type="CDD" id="cd23763">
    <property type="entry name" value="ASKHA_ATPase_ROK"/>
    <property type="match status" value="1"/>
</dbReference>
<dbReference type="AlphaFoldDB" id="A0A2K8KKU4"/>
<dbReference type="InterPro" id="IPR036388">
    <property type="entry name" value="WH-like_DNA-bd_sf"/>
</dbReference>
<evidence type="ECO:0000256" key="1">
    <source>
        <dbReference type="ARBA" id="ARBA00006479"/>
    </source>
</evidence>
<comment type="similarity">
    <text evidence="1">Belongs to the ROK (NagC/XylR) family.</text>
</comment>
<evidence type="ECO:0000313" key="2">
    <source>
        <dbReference type="EMBL" id="ATX75565.1"/>
    </source>
</evidence>
<dbReference type="InterPro" id="IPR036390">
    <property type="entry name" value="WH_DNA-bd_sf"/>
</dbReference>
<organism evidence="2 3">
    <name type="scientific">Reinekea forsetii</name>
    <dbReference type="NCBI Taxonomy" id="1336806"/>
    <lineage>
        <taxon>Bacteria</taxon>
        <taxon>Pseudomonadati</taxon>
        <taxon>Pseudomonadota</taxon>
        <taxon>Gammaproteobacteria</taxon>
        <taxon>Oceanospirillales</taxon>
        <taxon>Saccharospirillaceae</taxon>
        <taxon>Reinekea</taxon>
    </lineage>
</organism>
<dbReference type="KEGG" id="rfo:REIFOR_00389"/>
<dbReference type="InterPro" id="IPR043129">
    <property type="entry name" value="ATPase_NBD"/>
</dbReference>
<dbReference type="Proteomes" id="UP000229757">
    <property type="component" value="Chromosome"/>
</dbReference>
<gene>
    <name evidence="2" type="primary">frcR</name>
    <name evidence="2" type="ORF">REIFOR_00389</name>
</gene>
<dbReference type="SUPFAM" id="SSF46785">
    <property type="entry name" value="Winged helix' DNA-binding domain"/>
    <property type="match status" value="1"/>
</dbReference>
<accession>A0A2K8KKU4</accession>
<dbReference type="Pfam" id="PF13412">
    <property type="entry name" value="HTH_24"/>
    <property type="match status" value="1"/>
</dbReference>
<sequence length="396" mass="42892">MNLENPQLRNAGTNQTGMRQYNERRILAIIRETRGITKADIAKATNLTPQTATIIINRLEEQDLLLAGEKRRGGKGQPSTPYRLNPDGALSIGIKIGRSSLEVLLVGFTGEVRSRLSYNYAFPEPKEVFYHIKRSLDHILGSLTAEQHTKVLGIGVAAPYSMDGWAGELKGPIEARKSWANINIRAEIAALTTIPTTLTNDATAACIAELTFGNPHKWQSFLYFYVGTFIGGGLVLNNQIYAGHNTNAGAMGSIPLSSSKQLIADASLYHLDQELSQLGLAKIFLEGASEINPETWLVYTRWADKAALAIAYAIASGCAFVDPEGVIIDGRIPAKATTYLVDAIRHACHTDNWEGLSKPTIICGNIGFDARALGGALLPIYSTFAPDSDAYLKATS</sequence>
<dbReference type="EMBL" id="CP011797">
    <property type="protein sequence ID" value="ATX75565.1"/>
    <property type="molecule type" value="Genomic_DNA"/>
</dbReference>
<reference evidence="2 3" key="1">
    <citation type="journal article" date="2017" name="Environ. Microbiol.">
        <title>Genomic and physiological analyses of 'Reinekea forsetii' reveal a versatile opportunistic lifestyle during spring algae blooms.</title>
        <authorList>
            <person name="Avci B."/>
            <person name="Hahnke R.L."/>
            <person name="Chafee M."/>
            <person name="Fischer T."/>
            <person name="Gruber-Vodicka H."/>
            <person name="Tegetmeyer H.E."/>
            <person name="Harder J."/>
            <person name="Fuchs B.M."/>
            <person name="Amann R.I."/>
            <person name="Teeling H."/>
        </authorList>
    </citation>
    <scope>NUCLEOTIDE SEQUENCE [LARGE SCALE GENOMIC DNA]</scope>
    <source>
        <strain evidence="2 3">Hel1_31_D35</strain>
    </source>
</reference>
<dbReference type="Pfam" id="PF00480">
    <property type="entry name" value="ROK"/>
    <property type="match status" value="1"/>
</dbReference>